<keyword evidence="3" id="KW-1185">Reference proteome</keyword>
<organism evidence="2 3">
    <name type="scientific">Gracilibacillus oryzae</name>
    <dbReference type="NCBI Taxonomy" id="1672701"/>
    <lineage>
        <taxon>Bacteria</taxon>
        <taxon>Bacillati</taxon>
        <taxon>Bacillota</taxon>
        <taxon>Bacilli</taxon>
        <taxon>Bacillales</taxon>
        <taxon>Bacillaceae</taxon>
        <taxon>Gracilibacillus</taxon>
    </lineage>
</organism>
<dbReference type="InterPro" id="IPR036513">
    <property type="entry name" value="STAS_dom_sf"/>
</dbReference>
<gene>
    <name evidence="2" type="ORF">F9U64_21880</name>
</gene>
<protein>
    <submittedName>
        <fullName evidence="2">STAS domain-containing protein</fullName>
    </submittedName>
</protein>
<proteinExistence type="predicted"/>
<dbReference type="Gene3D" id="4.10.280.10">
    <property type="entry name" value="Helix-loop-helix DNA-binding domain"/>
    <property type="match status" value="1"/>
</dbReference>
<dbReference type="PROSITE" id="PS50801">
    <property type="entry name" value="STAS"/>
    <property type="match status" value="1"/>
</dbReference>
<dbReference type="Gene3D" id="3.30.750.24">
    <property type="entry name" value="STAS domain"/>
    <property type="match status" value="1"/>
</dbReference>
<dbReference type="AlphaFoldDB" id="A0A7C8L3X2"/>
<evidence type="ECO:0000313" key="3">
    <source>
        <dbReference type="Proteomes" id="UP000480246"/>
    </source>
</evidence>
<reference evidence="2 3" key="1">
    <citation type="submission" date="2019-10" db="EMBL/GenBank/DDBJ databases">
        <title>Gracilibacillus sp. nov. isolated from rice seeds.</title>
        <authorList>
            <person name="He S."/>
        </authorList>
    </citation>
    <scope>NUCLEOTIDE SEQUENCE [LARGE SCALE GENOMIC DNA]</scope>
    <source>
        <strain evidence="2 3">TD8</strain>
    </source>
</reference>
<dbReference type="InterPro" id="IPR037208">
    <property type="entry name" value="Spo0E-like_sf"/>
</dbReference>
<accession>A0A7C8L3X2</accession>
<dbReference type="OrthoDB" id="2965972at2"/>
<dbReference type="EMBL" id="WEID01000129">
    <property type="protein sequence ID" value="KAB8125717.1"/>
    <property type="molecule type" value="Genomic_DNA"/>
</dbReference>
<dbReference type="InterPro" id="IPR002645">
    <property type="entry name" value="STAS_dom"/>
</dbReference>
<dbReference type="SUPFAM" id="SSF140500">
    <property type="entry name" value="BAS1536-like"/>
    <property type="match status" value="1"/>
</dbReference>
<sequence length="160" mass="18828">MFFSLSESYQRKKDELFESAKNTPLTSQVTVSHSQQLDHFINHFQNKKDSEIYVIEMIDKQTLTLKLEGQLDLVTASQLDHFIQENKPHWLEVDKLYIDLLDLHFFDTSGIKSIVTFMEEMKKRSLSISLITTKRTFEILDIMGVTDIFNNYNDETFHTI</sequence>
<dbReference type="Pfam" id="PF01740">
    <property type="entry name" value="STAS"/>
    <property type="match status" value="1"/>
</dbReference>
<dbReference type="SUPFAM" id="SSF52091">
    <property type="entry name" value="SpoIIaa-like"/>
    <property type="match status" value="1"/>
</dbReference>
<dbReference type="InterPro" id="IPR018540">
    <property type="entry name" value="Spo0E-like"/>
</dbReference>
<comment type="caution">
    <text evidence="2">The sequence shown here is derived from an EMBL/GenBank/DDBJ whole genome shotgun (WGS) entry which is preliminary data.</text>
</comment>
<dbReference type="Proteomes" id="UP000480246">
    <property type="component" value="Unassembled WGS sequence"/>
</dbReference>
<dbReference type="InterPro" id="IPR036638">
    <property type="entry name" value="HLH_DNA-bd_sf"/>
</dbReference>
<feature type="domain" description="STAS" evidence="1">
    <location>
        <begin position="63"/>
        <end position="160"/>
    </location>
</feature>
<dbReference type="GO" id="GO:0043937">
    <property type="term" value="P:regulation of sporulation"/>
    <property type="evidence" value="ECO:0007669"/>
    <property type="project" value="InterPro"/>
</dbReference>
<dbReference type="CDD" id="cd07043">
    <property type="entry name" value="STAS_anti-anti-sigma_factors"/>
    <property type="match status" value="1"/>
</dbReference>
<dbReference type="Pfam" id="PF09388">
    <property type="entry name" value="SpoOE-like"/>
    <property type="match status" value="1"/>
</dbReference>
<evidence type="ECO:0000259" key="1">
    <source>
        <dbReference type="PROSITE" id="PS50801"/>
    </source>
</evidence>
<dbReference type="GO" id="GO:0046983">
    <property type="term" value="F:protein dimerization activity"/>
    <property type="evidence" value="ECO:0007669"/>
    <property type="project" value="InterPro"/>
</dbReference>
<evidence type="ECO:0000313" key="2">
    <source>
        <dbReference type="EMBL" id="KAB8125717.1"/>
    </source>
</evidence>
<dbReference type="RefSeq" id="WP_153407008.1">
    <property type="nucleotide sequence ID" value="NZ_ML762459.1"/>
</dbReference>
<name>A0A7C8L3X2_9BACI</name>